<evidence type="ECO:0000256" key="1">
    <source>
        <dbReference type="SAM" id="MobiDB-lite"/>
    </source>
</evidence>
<dbReference type="STRING" id="1005944.SAMN05192576_1015"/>
<organism evidence="2 3">
    <name type="scientific">Nocardioides szechwanensis</name>
    <dbReference type="NCBI Taxonomy" id="1005944"/>
    <lineage>
        <taxon>Bacteria</taxon>
        <taxon>Bacillati</taxon>
        <taxon>Actinomycetota</taxon>
        <taxon>Actinomycetes</taxon>
        <taxon>Propionibacteriales</taxon>
        <taxon>Nocardioidaceae</taxon>
        <taxon>Nocardioides</taxon>
    </lineage>
</organism>
<reference evidence="2 3" key="1">
    <citation type="submission" date="2016-10" db="EMBL/GenBank/DDBJ databases">
        <authorList>
            <person name="de Groot N.N."/>
        </authorList>
    </citation>
    <scope>NUCLEOTIDE SEQUENCE [LARGE SCALE GENOMIC DNA]</scope>
    <source>
        <strain evidence="2 3">CGMCC 1.11147</strain>
    </source>
</reference>
<dbReference type="EMBL" id="FNIC01000001">
    <property type="protein sequence ID" value="SDM82199.1"/>
    <property type="molecule type" value="Genomic_DNA"/>
</dbReference>
<dbReference type="AlphaFoldDB" id="A0A1G9WCH9"/>
<sequence>MLAPCLAKPGAWEDWPWGGDPEADHGQDNMSDHGLFSRELML</sequence>
<accession>A0A1G9WCH9</accession>
<gene>
    <name evidence="2" type="ORF">SAMN05192576_1015</name>
</gene>
<dbReference type="Proteomes" id="UP000199004">
    <property type="component" value="Unassembled WGS sequence"/>
</dbReference>
<protein>
    <submittedName>
        <fullName evidence="2">Uncharacterized protein</fullName>
    </submittedName>
</protein>
<proteinExistence type="predicted"/>
<keyword evidence="3" id="KW-1185">Reference proteome</keyword>
<name>A0A1G9WCH9_9ACTN</name>
<feature type="region of interest" description="Disordered" evidence="1">
    <location>
        <begin position="12"/>
        <end position="32"/>
    </location>
</feature>
<evidence type="ECO:0000313" key="3">
    <source>
        <dbReference type="Proteomes" id="UP000199004"/>
    </source>
</evidence>
<feature type="compositionally biased region" description="Basic and acidic residues" evidence="1">
    <location>
        <begin position="22"/>
        <end position="31"/>
    </location>
</feature>
<evidence type="ECO:0000313" key="2">
    <source>
        <dbReference type="EMBL" id="SDM82199.1"/>
    </source>
</evidence>